<dbReference type="EMBL" id="AP011706">
    <property type="protein sequence ID" value="BAL54989.1"/>
    <property type="molecule type" value="Genomic_DNA"/>
</dbReference>
<name>H5SFQ3_9BACT</name>
<organism evidence="1">
    <name type="scientific">uncultured Planctomycetota bacterium</name>
    <dbReference type="NCBI Taxonomy" id="120965"/>
    <lineage>
        <taxon>Bacteria</taxon>
        <taxon>Pseudomonadati</taxon>
        <taxon>Planctomycetota</taxon>
        <taxon>environmental samples</taxon>
    </lineage>
</organism>
<accession>H5SFQ3</accession>
<proteinExistence type="predicted"/>
<reference evidence="1" key="2">
    <citation type="journal article" date="2012" name="PLoS ONE">
        <title>A Deeply Branching Thermophilic Bacterium with an Ancient Acetyl-CoA Pathway Dominates a Subsurface Ecosystem.</title>
        <authorList>
            <person name="Takami H."/>
            <person name="Noguchi H."/>
            <person name="Takaki Y."/>
            <person name="Uchiyama I."/>
            <person name="Toyoda A."/>
            <person name="Nishi S."/>
            <person name="Chee G.-J."/>
            <person name="Arai W."/>
            <person name="Nunoura T."/>
            <person name="Itoh T."/>
            <person name="Hattori M."/>
            <person name="Takai K."/>
        </authorList>
    </citation>
    <scope>NUCLEOTIDE SEQUENCE</scope>
</reference>
<evidence type="ECO:0000313" key="1">
    <source>
        <dbReference type="EMBL" id="BAL54989.1"/>
    </source>
</evidence>
<sequence>MTVPIGHSLCGGWIKPAVRVETPLRALGLVLVGDEPPVVLLALDWCGLCNDAHVRMREVLAKAANTTSERVAIHTVHQHNAPFVDLTAQREVAKYLDLPPIFDVGWWENITAQLAQHVQESMRHLEKVTDIGFGQARVEQVASNRRVVGPDGKLKYWRGSSCKDPQARAEPEGTIDPFLKTLIFWSGARRLATVHYYATHPMSYYGDGVVNSDFVGLARDRCAREDGTPHLYFTGCAGNVAAGKYNDGAPQNRPLLAERLYRAMRLAEKKAERLPVSSWHWRTRAVVLPPRSDTDTARLRAGIADRKQPVAVRNRSAMKLSYRLRAEAKVPIILSRLILHDKVSVLHLPAEAFVEYQLYAQELVPGHFLAVAAYGDDGPWYIPLRRSFAEGGYEPSVAFAEPDCEDIFKQAIASLLQASPSPPQ</sequence>
<protein>
    <submittedName>
        <fullName evidence="1">Hypothetical conserved protein</fullName>
    </submittedName>
</protein>
<dbReference type="AlphaFoldDB" id="H5SFQ3"/>
<reference evidence="1" key="1">
    <citation type="journal article" date="2005" name="Environ. Microbiol.">
        <title>Genetic and functional properties of uncultivated thermophilic crenarchaeotes from a subsurface gold mine as revealed by analysis of genome fragments.</title>
        <authorList>
            <person name="Nunoura T."/>
            <person name="Hirayama H."/>
            <person name="Takami H."/>
            <person name="Oida H."/>
            <person name="Nishi S."/>
            <person name="Shimamura S."/>
            <person name="Suzuki Y."/>
            <person name="Inagaki F."/>
            <person name="Takai K."/>
            <person name="Nealson K.H."/>
            <person name="Horikoshi K."/>
        </authorList>
    </citation>
    <scope>NUCLEOTIDE SEQUENCE</scope>
</reference>
<gene>
    <name evidence="1" type="ORF">HGMM_F22C11C04</name>
</gene>